<dbReference type="InParanoid" id="A0A5N4B7S7"/>
<dbReference type="PANTHER" id="PTHR31511:SF12">
    <property type="entry name" value="RHO TERMINATION FACTOR N-TERMINAL DOMAIN-CONTAINING PROTEIN"/>
    <property type="match status" value="1"/>
</dbReference>
<dbReference type="GO" id="GO:0071897">
    <property type="term" value="P:DNA biosynthetic process"/>
    <property type="evidence" value="ECO:0007669"/>
    <property type="project" value="UniProtKB-ARBA"/>
</dbReference>
<dbReference type="InterPro" id="IPR012337">
    <property type="entry name" value="RNaseH-like_sf"/>
</dbReference>
<protein>
    <recommendedName>
        <fullName evidence="3">DNA-directed DNA polymerase</fullName>
    </recommendedName>
</protein>
<dbReference type="GO" id="GO:0042575">
    <property type="term" value="C:DNA polymerase complex"/>
    <property type="evidence" value="ECO:0007669"/>
    <property type="project" value="UniProtKB-ARBA"/>
</dbReference>
<name>A0A5N4B7S7_PHOPY</name>
<dbReference type="SUPFAM" id="SSF54060">
    <property type="entry name" value="His-Me finger endonucleases"/>
    <property type="match status" value="3"/>
</dbReference>
<organism evidence="1 2">
    <name type="scientific">Photinus pyralis</name>
    <name type="common">Common eastern firefly</name>
    <name type="synonym">Lampyris pyralis</name>
    <dbReference type="NCBI Taxonomy" id="7054"/>
    <lineage>
        <taxon>Eukaryota</taxon>
        <taxon>Metazoa</taxon>
        <taxon>Ecdysozoa</taxon>
        <taxon>Arthropoda</taxon>
        <taxon>Hexapoda</taxon>
        <taxon>Insecta</taxon>
        <taxon>Pterygota</taxon>
        <taxon>Neoptera</taxon>
        <taxon>Endopterygota</taxon>
        <taxon>Coleoptera</taxon>
        <taxon>Polyphaga</taxon>
        <taxon>Elateriformia</taxon>
        <taxon>Elateroidea</taxon>
        <taxon>Lampyridae</taxon>
        <taxon>Lampyrinae</taxon>
        <taxon>Photinus</taxon>
    </lineage>
</organism>
<dbReference type="SUPFAM" id="SSF56672">
    <property type="entry name" value="DNA/RNA polymerases"/>
    <property type="match status" value="3"/>
</dbReference>
<dbReference type="InterPro" id="IPR043502">
    <property type="entry name" value="DNA/RNA_pol_sf"/>
</dbReference>
<dbReference type="PANTHER" id="PTHR31511">
    <property type="entry name" value="PROTEIN CBG23764"/>
    <property type="match status" value="1"/>
</dbReference>
<proteinExistence type="predicted"/>
<sequence>MSSSSIIENIDASVNLIEHFYKNYHHGMACQIPKMIDVINANLKSIKVSLEAMISVADKKHLAAAAGKMERYKLIINQLDASISGTSLEARPLVEWRDLVTAFKSRVSTGIIINSGHKTLGTFFSDSSKVFSNKISHIFNKYNQPLKVNCEFCAEFVKSSSNSDNLDLDAREFSFNTRNFLILNCNLEEEDLKKLFNSNVVDYLMNRLRDFEEQQSGWALSRIISLTVNANSTTLVKASSYIDLPNEVKVKHAVINVKNNDEACFGWALSSALFPVSQHSDRVSSYPYYAEILNFQDINFPMTLSQLPKFEKQNAHLSLNVYGLIRKSVSNYITVPFYLSSNKKEQHVNLLMIQDDYEIEDNNNNNNDNVDDHRDKAAKFHFCWIKNLSKLVHSQLTRNNRKLYICDRCLHYFNSQTKLSRHESDCKQMNKCRLEMPKPGTTVHFKDYQFKQTAPFIMYCDLECLVQDFHGDETRNTLKYKEHIVCSIAYYLHCTFDNSLSKLEMKRGEDCINWFTEQLVKIGGILQQYFDNPVPMKPLSDMEKLAFNAATHCHICEAPILEEQVKVKDHCHFSGQWRGASHQQCNLNYKTPHIIPLFFHNFSGYDSHFIIKNLAQAIPGKIKLLPKNKERYISFTKCMIDTDVQFRFVDSFRFMNESLEKLSSYLKFDDFKILRGTLSHLSDEQLKLLTRKGVYPYEYINDWTKFQESSLPDKNQFYSKLTESHISEAEYMHARNVWRKFNIQNLGQYSDLYLMTDVLLLSDVFTNFREKCIITHKLEPAFFFTAPGYTWQCMLNYTKVKLDLLSDIDMVLFIEKGIRGGITQCCTKYSKANNKYIENYDVNKPSSHILYMDMVNLYGWAQSQCLPQNNFKWLSEAKLKSLTPEAVMNLSDNANEGLILEVDIAYPRQLHNNHKYIPSGKDKKVSQSSIISKNHRVFSVAQSKVALRNIDDKRFTLPNGIDTLPWGHYDSRVSTGIIINSGHKTLGTFFSDSSKVFSNKIRHIFNKYNQPLKVNCEFCAEFVKSSSNSDNLDLDAREFSFNTRNFLILNCNLEEEDLKKLFNSNVVDYLMNRLLDFEEQQSGWALSRIISLTVNANSTTLVKASSYIDLPNEVKVKHAVINVKNNDEACFGWALSSALFPVSQHSDRVSSYPYYAEILNFQDINFPMTLSQLPKFEKQNAHLSLNVYGLIRKSVSNYITVPFYLSSNKKEQHVNLLMIQDDYEIEDNNNNNNDNVDDHRDKAAKFHFCWIKNLSKLVHSQLTRNNRKLYICDRCLHYFNSQTKLSRHESDCKQMNKCRLEMPKPGTTVHFKDYQFKQTAPFIMYCDLECLVQDFHGDETRNTLKYKEHIVCSIAYYLHCTFDNSLSKLEMKRGEDCINWFTEQLVKIGGILQQYFDNPVPMKPLSDMEKLAFNAATHCHICEAPILEEQVKVKDHCHFSGQWRGASHQQCNLNYKTPHIIPIFFHNFSGYDSHFIIKNLAQAIPGKIKLLPKNKERYISFTKCMIDTDVQFRFVDSFRFMNESLEKLSSYLKFDDFKILRGTLSHLSDEQLKLLTRKGVYPYEYINDWTKFQESSLPDKNQFYSKLTESHISEAEYMHARNVWRKFNIQNLGQYSDLYLMTDVLLLSDVFTNFREKCIITHKLEPAFFFTAPGYTWQCMLNYTKVKLDLLSDIDMVLFIEKGIRGGITQCCTKYSKANNKYIENYDVNKPSSHILYMDMVNLYGWAQSQCLPQNNFKWLSEAKLKSLTPEAVMNLSDNANEGLILECLRSGKDKKVSQSSIISKNHRVFSVAQSKVALRNIDDKRQIKSSLAGSISVGDKRHLAAMAGKMERYKVLIGQLGKSIAGSSLARRPLVEWRDLATAFKTRVSTGILVNLGHKTLGPFFHDSCKLFISKIRGIFPRYNSPLKTNFEFCAEFVKPAINKNNEVLACREFSFLTKNFNILSGDLNEASLKQLFNSNVVDYLMDRLMQFEEQDSGWALSKIISLTVNVNSVTLLHASSFIELPKEIKAKKAVINVKNNDEACFGWALSSALFPPARDSDRVSSYPYYAQILNFDGISFPMSLDQLPKFLKQNPNLSINIYGLIKKTQFDYVTVPMYLTDTKKAKHVNLLMIQQNYEIEKDIESNDTVLNNDEVDESVRFHFCWIKDLSRLVRSQLTKNCRKLHICDRCLHYFNSIDKLRVHELDCKLINKTKINMPMPGSHVYFKNHEFKQTAPFIVYCDLECLVKDFQDDETQNTVKYKQHDVCSIAYYLHCTFDNSLSRFRLQRGEQCINWFTRELEEISNNLQEYFINPVQMEPLSDLQMLGYNASTHCHICEEPFLETHVKVRDHCHFTGRFRGSAHQSCNLRYKVPHMIPVFFHNFSGYDSHFIIKDIAQAIPGKVKLLPKNKERYISFTKKMENADVEFRFVDSYRFMSESLDNLASYLKFDDFKILRSTLSHLNDEQLKLLTKKGVYPYEYMCSWDKFMEKDLPEKTKFYSKLKQSHISDQEYSHARNVWRKFDIQNLGQYSDLYLMSDVLLLADVFTNFREKCITTHKLDPAFFYTAPGYTWQCMLNYTKVKLELLTDVDMMLFVEKGIRGGITQCCTKYSKANHQYLDEKNFDPSKPSTHIMYMDMVNLYGWAQSQCLPLNNFKWLSETKLKSLTPETILNISDNADEGLILEVDLSYPQHLHDRHKSIPFCYKQFIQPWSTVVNFILYY</sequence>
<reference evidence="1 2" key="1">
    <citation type="journal article" date="2018" name="Elife">
        <title>Firefly genomes illuminate parallel origins of bioluminescence in beetles.</title>
        <authorList>
            <person name="Fallon T.R."/>
            <person name="Lower S.E."/>
            <person name="Chang C.H."/>
            <person name="Bessho-Uehara M."/>
            <person name="Martin G.J."/>
            <person name="Bewick A.J."/>
            <person name="Behringer M."/>
            <person name="Debat H.J."/>
            <person name="Wong I."/>
            <person name="Day J.C."/>
            <person name="Suvorov A."/>
            <person name="Silva C.J."/>
            <person name="Stanger-Hall K.F."/>
            <person name="Hall D.W."/>
            <person name="Schmitz R.J."/>
            <person name="Nelson D.R."/>
            <person name="Lewis S.M."/>
            <person name="Shigenobu S."/>
            <person name="Bybee S.M."/>
            <person name="Larracuente A.M."/>
            <person name="Oba Y."/>
            <person name="Weng J.K."/>
        </authorList>
    </citation>
    <scope>NUCLEOTIDE SEQUENCE [LARGE SCALE GENOMIC DNA]</scope>
    <source>
        <strain evidence="1">1611_PpyrPB1</strain>
        <tissue evidence="1">Whole body</tissue>
    </source>
</reference>
<dbReference type="Gene3D" id="3.30.60.60">
    <property type="entry name" value="N-acetyl transferase-like"/>
    <property type="match status" value="2"/>
</dbReference>
<gene>
    <name evidence="1" type="ORF">PPYR_02380</name>
</gene>
<dbReference type="SUPFAM" id="SSF53098">
    <property type="entry name" value="Ribonuclease H-like"/>
    <property type="match status" value="3"/>
</dbReference>
<comment type="caution">
    <text evidence="1">The sequence shown here is derived from an EMBL/GenBank/DDBJ whole genome shotgun (WGS) entry which is preliminary data.</text>
</comment>
<evidence type="ECO:0008006" key="3">
    <source>
        <dbReference type="Google" id="ProtNLM"/>
    </source>
</evidence>
<dbReference type="Proteomes" id="UP000327044">
    <property type="component" value="Unassembled WGS sequence"/>
</dbReference>
<keyword evidence="2" id="KW-1185">Reference proteome</keyword>
<accession>A0A5N4B7S7</accession>
<dbReference type="EMBL" id="VVIM01000001">
    <property type="protein sequence ID" value="KAB0805410.1"/>
    <property type="molecule type" value="Genomic_DNA"/>
</dbReference>
<dbReference type="InterPro" id="IPR044925">
    <property type="entry name" value="His-Me_finger_sf"/>
</dbReference>
<evidence type="ECO:0000313" key="2">
    <source>
        <dbReference type="Proteomes" id="UP000327044"/>
    </source>
</evidence>
<evidence type="ECO:0000313" key="1">
    <source>
        <dbReference type="EMBL" id="KAB0805410.1"/>
    </source>
</evidence>